<accession>A0ACB7IF88</accession>
<dbReference type="EMBL" id="CM004387">
    <property type="protein sequence ID" value="KAG8663091.1"/>
    <property type="molecule type" value="Genomic_DNA"/>
</dbReference>
<evidence type="ECO:0000313" key="2">
    <source>
        <dbReference type="Proteomes" id="UP000091857"/>
    </source>
</evidence>
<gene>
    <name evidence="1" type="ORF">MANES_01G176050v8</name>
</gene>
<protein>
    <submittedName>
        <fullName evidence="1">Uncharacterized protein</fullName>
    </submittedName>
</protein>
<reference evidence="2" key="1">
    <citation type="journal article" date="2016" name="Nat. Biotechnol.">
        <title>Sequencing wild and cultivated cassava and related species reveals extensive interspecific hybridization and genetic diversity.</title>
        <authorList>
            <person name="Bredeson J.V."/>
            <person name="Lyons J.B."/>
            <person name="Prochnik S.E."/>
            <person name="Wu G.A."/>
            <person name="Ha C.M."/>
            <person name="Edsinger-Gonzales E."/>
            <person name="Grimwood J."/>
            <person name="Schmutz J."/>
            <person name="Rabbi I.Y."/>
            <person name="Egesi C."/>
            <person name="Nauluvula P."/>
            <person name="Lebot V."/>
            <person name="Ndunguru J."/>
            <person name="Mkamilo G."/>
            <person name="Bart R.S."/>
            <person name="Setter T.L."/>
            <person name="Gleadow R.M."/>
            <person name="Kulakow P."/>
            <person name="Ferguson M.E."/>
            <person name="Rounsley S."/>
            <person name="Rokhsar D.S."/>
        </authorList>
    </citation>
    <scope>NUCLEOTIDE SEQUENCE [LARGE SCALE GENOMIC DNA]</scope>
    <source>
        <strain evidence="2">cv. AM560-2</strain>
    </source>
</reference>
<comment type="caution">
    <text evidence="1">The sequence shown here is derived from an EMBL/GenBank/DDBJ whole genome shotgun (WGS) entry which is preliminary data.</text>
</comment>
<sequence length="432" mass="46948">MDHHHQPPMGDSASKISKLCIKIKIPNTPTSGTAKKPVGEGGSGSTDVQRQPTGYRVCEFCGKIFSSGKAWGGHKRHHLKIMKNNNGKRTQQVSHIKMKKQMHGGSNRCNTIKAGDVMITGGKPTCCLCGKTFLSMNSLFGHMRFHPDRDWKGIRPPSAPLPSSPKNQISSASEMGAYSSIDLLDSLSSSGSWQKKGKRGICAADLIAEAARSLLRLSRDVGLSTQPAYVDLETSGSATKSLGKDIRTETGSGSDDIIMNHSDEFCELETKKKRRKMNYINKLSNYETEPCEFKYSSCDKSFSTFHTLGVHSSSVNCKKKSNELESESALIDDDASATEEIPATESDDETEETAEDEPDLVSSMETSFHSDIRNQTDPTGQALGGHKKSLSNEAVSAEASNAGHGMIGIDLNKPYVMQDGEGNLNFQCGFDH</sequence>
<dbReference type="Proteomes" id="UP000091857">
    <property type="component" value="Chromosome 1"/>
</dbReference>
<organism evidence="1 2">
    <name type="scientific">Manihot esculenta</name>
    <name type="common">Cassava</name>
    <name type="synonym">Jatropha manihot</name>
    <dbReference type="NCBI Taxonomy" id="3983"/>
    <lineage>
        <taxon>Eukaryota</taxon>
        <taxon>Viridiplantae</taxon>
        <taxon>Streptophyta</taxon>
        <taxon>Embryophyta</taxon>
        <taxon>Tracheophyta</taxon>
        <taxon>Spermatophyta</taxon>
        <taxon>Magnoliopsida</taxon>
        <taxon>eudicotyledons</taxon>
        <taxon>Gunneridae</taxon>
        <taxon>Pentapetalae</taxon>
        <taxon>rosids</taxon>
        <taxon>fabids</taxon>
        <taxon>Malpighiales</taxon>
        <taxon>Euphorbiaceae</taxon>
        <taxon>Crotonoideae</taxon>
        <taxon>Manihoteae</taxon>
        <taxon>Manihot</taxon>
    </lineage>
</organism>
<evidence type="ECO:0000313" key="1">
    <source>
        <dbReference type="EMBL" id="KAG8663091.1"/>
    </source>
</evidence>
<proteinExistence type="predicted"/>
<name>A0ACB7IF88_MANES</name>
<keyword evidence="2" id="KW-1185">Reference proteome</keyword>